<dbReference type="Pfam" id="PF13377">
    <property type="entry name" value="Peripla_BP_3"/>
    <property type="match status" value="1"/>
</dbReference>
<dbReference type="CDD" id="cd01392">
    <property type="entry name" value="HTH_LacI"/>
    <property type="match status" value="1"/>
</dbReference>
<keyword evidence="3 7" id="KW-0238">DNA-binding</keyword>
<feature type="region of interest" description="Disordered" evidence="5">
    <location>
        <begin position="187"/>
        <end position="206"/>
    </location>
</feature>
<proteinExistence type="predicted"/>
<dbReference type="Gene3D" id="3.40.50.2300">
    <property type="match status" value="3"/>
</dbReference>
<evidence type="ECO:0000313" key="7">
    <source>
        <dbReference type="EMBL" id="TSJ85791.1"/>
    </source>
</evidence>
<protein>
    <submittedName>
        <fullName evidence="7">LacI family DNA-binding transcriptional regulator</fullName>
    </submittedName>
</protein>
<dbReference type="PROSITE" id="PS50932">
    <property type="entry name" value="HTH_LACI_2"/>
    <property type="match status" value="1"/>
</dbReference>
<keyword evidence="2" id="KW-0805">Transcription regulation</keyword>
<evidence type="ECO:0000256" key="2">
    <source>
        <dbReference type="ARBA" id="ARBA00023015"/>
    </source>
</evidence>
<dbReference type="Pfam" id="PF00356">
    <property type="entry name" value="LacI"/>
    <property type="match status" value="1"/>
</dbReference>
<dbReference type="InterPro" id="IPR028082">
    <property type="entry name" value="Peripla_BP_I"/>
</dbReference>
<gene>
    <name evidence="7" type="ORF">FPK29_05420</name>
</gene>
<dbReference type="PROSITE" id="PS00356">
    <property type="entry name" value="HTH_LACI_1"/>
    <property type="match status" value="1"/>
</dbReference>
<sequence length="425" mass="46440">MVGMRDVARAAGVSISTVSLVVNGTGYVSDEMKARVHSAMEDLDYIPNELARNLYRNRTDIIGVIVPTIRHPFFATLTASLQRVLYQHGFRTILCSTVDVNQDVDQYVDMLRRHMMDGIIMGAHTTYPASYWTSIGRPLVAFDRYLGPGIPVVASDHEGGGRSVADILLSSKARHVVMIGGPREQFHDMPRAGSNRGRSAKRLADPVQRGGGGLDTTFPTVRYYLTLEHALDQADVRYEYVEAGAVESLEGYARAVNHVLDSYDDVDAVVSSDIGAAYCVQEAIRRGIRIPDDLQVIAYDGTYLADAAGMRLTALQQNFDRIAELLGRRIIESIEVDEKRDNTRRSGRSSEGGRTQTGGGGRECRDRGAYSAARRGGQIGVSEGEDPHAGPDSVAESAMDGNRFVHTVADVIPLHVRIGETTKTN</sequence>
<dbReference type="GO" id="GO:0000976">
    <property type="term" value="F:transcription cis-regulatory region binding"/>
    <property type="evidence" value="ECO:0007669"/>
    <property type="project" value="TreeGrafter"/>
</dbReference>
<dbReference type="PANTHER" id="PTHR30146">
    <property type="entry name" value="LACI-RELATED TRANSCRIPTIONAL REPRESSOR"/>
    <property type="match status" value="1"/>
</dbReference>
<evidence type="ECO:0000256" key="5">
    <source>
        <dbReference type="SAM" id="MobiDB-lite"/>
    </source>
</evidence>
<accession>A0A556RA80</accession>
<dbReference type="EMBL" id="VMHJ01000002">
    <property type="protein sequence ID" value="TSJ85791.1"/>
    <property type="molecule type" value="Genomic_DNA"/>
</dbReference>
<dbReference type="InterPro" id="IPR000843">
    <property type="entry name" value="HTH_LacI"/>
</dbReference>
<reference evidence="7 8" key="1">
    <citation type="submission" date="2019-07" db="EMBL/GenBank/DDBJ databases">
        <title>Bifidobacterium asteroides genomes.</title>
        <authorList>
            <person name="Zheng H."/>
        </authorList>
    </citation>
    <scope>NUCLEOTIDE SEQUENCE [LARGE SCALE GENOMIC DNA]</scope>
    <source>
        <strain evidence="7 8">W8111</strain>
    </source>
</reference>
<keyword evidence="4" id="KW-0804">Transcription</keyword>
<dbReference type="InterPro" id="IPR001761">
    <property type="entry name" value="Peripla_BP/Lac1_sug-bd_dom"/>
</dbReference>
<name>A0A556RA80_9BIFI</name>
<dbReference type="SUPFAM" id="SSF53822">
    <property type="entry name" value="Periplasmic binding protein-like I"/>
    <property type="match status" value="1"/>
</dbReference>
<dbReference type="SMART" id="SM00354">
    <property type="entry name" value="HTH_LACI"/>
    <property type="match status" value="1"/>
</dbReference>
<dbReference type="GO" id="GO:0003700">
    <property type="term" value="F:DNA-binding transcription factor activity"/>
    <property type="evidence" value="ECO:0007669"/>
    <property type="project" value="TreeGrafter"/>
</dbReference>
<dbReference type="PANTHER" id="PTHR30146:SF95">
    <property type="entry name" value="RIBOSE OPERON REPRESSOR"/>
    <property type="match status" value="1"/>
</dbReference>
<evidence type="ECO:0000259" key="6">
    <source>
        <dbReference type="PROSITE" id="PS50932"/>
    </source>
</evidence>
<dbReference type="Pfam" id="PF00532">
    <property type="entry name" value="Peripla_BP_1"/>
    <property type="match status" value="1"/>
</dbReference>
<dbReference type="AlphaFoldDB" id="A0A556RA80"/>
<evidence type="ECO:0000256" key="1">
    <source>
        <dbReference type="ARBA" id="ARBA00022491"/>
    </source>
</evidence>
<dbReference type="InterPro" id="IPR046335">
    <property type="entry name" value="LacI/GalR-like_sensor"/>
</dbReference>
<dbReference type="Gene3D" id="1.10.260.40">
    <property type="entry name" value="lambda repressor-like DNA-binding domains"/>
    <property type="match status" value="1"/>
</dbReference>
<dbReference type="InterPro" id="IPR010982">
    <property type="entry name" value="Lambda_DNA-bd_dom_sf"/>
</dbReference>
<feature type="domain" description="HTH lacI-type" evidence="6">
    <location>
        <begin position="2"/>
        <end position="56"/>
    </location>
</feature>
<organism evidence="7 8">
    <name type="scientific">Bifidobacterium asteroides</name>
    <dbReference type="NCBI Taxonomy" id="1684"/>
    <lineage>
        <taxon>Bacteria</taxon>
        <taxon>Bacillati</taxon>
        <taxon>Actinomycetota</taxon>
        <taxon>Actinomycetes</taxon>
        <taxon>Bifidobacteriales</taxon>
        <taxon>Bifidobacteriaceae</taxon>
        <taxon>Bifidobacterium</taxon>
    </lineage>
</organism>
<keyword evidence="1" id="KW-0678">Repressor</keyword>
<comment type="caution">
    <text evidence="7">The sequence shown here is derived from an EMBL/GenBank/DDBJ whole genome shotgun (WGS) entry which is preliminary data.</text>
</comment>
<evidence type="ECO:0000256" key="4">
    <source>
        <dbReference type="ARBA" id="ARBA00023163"/>
    </source>
</evidence>
<feature type="region of interest" description="Disordered" evidence="5">
    <location>
        <begin position="338"/>
        <end position="392"/>
    </location>
</feature>
<evidence type="ECO:0000313" key="8">
    <source>
        <dbReference type="Proteomes" id="UP000317536"/>
    </source>
</evidence>
<dbReference type="Proteomes" id="UP000317536">
    <property type="component" value="Unassembled WGS sequence"/>
</dbReference>
<evidence type="ECO:0000256" key="3">
    <source>
        <dbReference type="ARBA" id="ARBA00023125"/>
    </source>
</evidence>
<dbReference type="SUPFAM" id="SSF47413">
    <property type="entry name" value="lambda repressor-like DNA-binding domains"/>
    <property type="match status" value="1"/>
</dbReference>